<comment type="caution">
    <text evidence="1">The sequence shown here is derived from an EMBL/GenBank/DDBJ whole genome shotgun (WGS) entry which is preliminary data.</text>
</comment>
<evidence type="ECO:0000313" key="2">
    <source>
        <dbReference type="Proteomes" id="UP000310636"/>
    </source>
</evidence>
<keyword evidence="2" id="KW-1185">Reference proteome</keyword>
<dbReference type="OrthoDB" id="2679572at2"/>
<accession>A0A4S4C4R9</accession>
<proteinExistence type="predicted"/>
<dbReference type="EMBL" id="SSOB01000006">
    <property type="protein sequence ID" value="THF82729.1"/>
    <property type="molecule type" value="Genomic_DNA"/>
</dbReference>
<dbReference type="AlphaFoldDB" id="A0A4S4C4R9"/>
<evidence type="ECO:0000313" key="1">
    <source>
        <dbReference type="EMBL" id="THF82729.1"/>
    </source>
</evidence>
<name>A0A4S4C4R9_9BACL</name>
<sequence length="126" mass="14506">MQVKVIDTGFYIHNTPLEQVQLEGAKIVVNVDDTDEQRWRLVFSPYQALRVTTIDCIDIAPFLINDKKSNQVLEVIDSDWINLLRITLKNTDSSASFLDKSKHYIIPLQDNVIEIISWDLYIAGKI</sequence>
<protein>
    <submittedName>
        <fullName evidence="1">Uncharacterized protein</fullName>
    </submittedName>
</protein>
<dbReference type="Proteomes" id="UP000310636">
    <property type="component" value="Unassembled WGS sequence"/>
</dbReference>
<gene>
    <name evidence="1" type="ORF">E6C55_06615</name>
</gene>
<organism evidence="1 2">
    <name type="scientific">Cohnella fermenti</name>
    <dbReference type="NCBI Taxonomy" id="2565925"/>
    <lineage>
        <taxon>Bacteria</taxon>
        <taxon>Bacillati</taxon>
        <taxon>Bacillota</taxon>
        <taxon>Bacilli</taxon>
        <taxon>Bacillales</taxon>
        <taxon>Paenibacillaceae</taxon>
        <taxon>Cohnella</taxon>
    </lineage>
</organism>
<dbReference type="RefSeq" id="WP_136368990.1">
    <property type="nucleotide sequence ID" value="NZ_SSOB01000006.1"/>
</dbReference>
<reference evidence="1 2" key="1">
    <citation type="submission" date="2019-04" db="EMBL/GenBank/DDBJ databases">
        <title>Cohnella sp. nov. isolated from preserved vegetables.</title>
        <authorList>
            <person name="Lin S.-Y."/>
            <person name="Hung M.-H."/>
            <person name="Young C.-C."/>
        </authorList>
    </citation>
    <scope>NUCLEOTIDE SEQUENCE [LARGE SCALE GENOMIC DNA]</scope>
    <source>
        <strain evidence="1 2">CC-MHH1044</strain>
    </source>
</reference>